<feature type="coiled-coil region" evidence="1">
    <location>
        <begin position="46"/>
        <end position="87"/>
    </location>
</feature>
<comment type="caution">
    <text evidence="2">The sequence shown here is derived from an EMBL/GenBank/DDBJ whole genome shotgun (WGS) entry which is preliminary data.</text>
</comment>
<evidence type="ECO:0000313" key="3">
    <source>
        <dbReference type="Proteomes" id="UP000467700"/>
    </source>
</evidence>
<dbReference type="OrthoDB" id="3365698at2759"/>
<evidence type="ECO:0008006" key="4">
    <source>
        <dbReference type="Google" id="ProtNLM"/>
    </source>
</evidence>
<sequence length="556" mass="62880">MCEPRPTSVVPYTRHNNYQGMEDTNDPADRFNRHFGTNYAPTDKDVEELRAILRGSDCQIQALDEEIEQKESELEELRGRRAAIMEATRNHRTLLAPIRRIPQDLLQDIFVACLPEDRNPTMSADEAPMLLTRISSHWRQVAHLTPRLWASIYIPVPSIPLQWVDQRQLGPEATESLINQRIEGVKVWIQRSRACPLSIRIYECDGNAGSPLERFLTECLIPVCERWKDLTLMGDTHSFYPLQQLAASELPCLKSLSLSFYGSGGMWWGNPQPASANSTSFWKANGLLGIWGGRDFPTVDFVKAALRQSLVLENLTLRIRSSGLDQEDSKNEEPPIELPFLTHLDVDEQPGCSLLPLLRTPSLVSVTYRGSGNTLRPSSLFQFLNVNPGANVEELYTDNKTVPNEQILDCLRLCPALRLLRLGHGRQAWPMSAGYESIDIIANELFSPLATPLKMEDVLCPLLEGIEFVQETNLSEMVVIDFIKAKQESKDPRLRKLRNIKVTFGQKRREGEDMMSTIAPYVDAGLKATFVYRHATYRSPVSLYDGLPTNFTWGLA</sequence>
<name>A0A8S0W5X0_CYCAE</name>
<gene>
    <name evidence="2" type="ORF">AAE3_LOCUS6010</name>
</gene>
<evidence type="ECO:0000256" key="1">
    <source>
        <dbReference type="SAM" id="Coils"/>
    </source>
</evidence>
<dbReference type="Proteomes" id="UP000467700">
    <property type="component" value="Unassembled WGS sequence"/>
</dbReference>
<proteinExistence type="predicted"/>
<dbReference type="AlphaFoldDB" id="A0A8S0W5X0"/>
<dbReference type="EMBL" id="CACVBS010000041">
    <property type="protein sequence ID" value="CAA7263874.1"/>
    <property type="molecule type" value="Genomic_DNA"/>
</dbReference>
<keyword evidence="3" id="KW-1185">Reference proteome</keyword>
<reference evidence="2 3" key="1">
    <citation type="submission" date="2020-01" db="EMBL/GenBank/DDBJ databases">
        <authorList>
            <person name="Gupta K D."/>
        </authorList>
    </citation>
    <scope>NUCLEOTIDE SEQUENCE [LARGE SCALE GENOMIC DNA]</scope>
</reference>
<evidence type="ECO:0000313" key="2">
    <source>
        <dbReference type="EMBL" id="CAA7263874.1"/>
    </source>
</evidence>
<organism evidence="2 3">
    <name type="scientific">Cyclocybe aegerita</name>
    <name type="common">Black poplar mushroom</name>
    <name type="synonym">Agrocybe aegerita</name>
    <dbReference type="NCBI Taxonomy" id="1973307"/>
    <lineage>
        <taxon>Eukaryota</taxon>
        <taxon>Fungi</taxon>
        <taxon>Dikarya</taxon>
        <taxon>Basidiomycota</taxon>
        <taxon>Agaricomycotina</taxon>
        <taxon>Agaricomycetes</taxon>
        <taxon>Agaricomycetidae</taxon>
        <taxon>Agaricales</taxon>
        <taxon>Agaricineae</taxon>
        <taxon>Bolbitiaceae</taxon>
        <taxon>Cyclocybe</taxon>
    </lineage>
</organism>
<accession>A0A8S0W5X0</accession>
<keyword evidence="1" id="KW-0175">Coiled coil</keyword>
<protein>
    <recommendedName>
        <fullName evidence="4">F-box domain-containing protein</fullName>
    </recommendedName>
</protein>